<sequence length="1029" mass="110095">QVRALAAVAPPAAPWRPAACYTVLPGAGQPAGVIQPPRPTCANPLRPRDVSESGRRAAPPLAGPGSACCLLRHNASQLPSILCMGGLSWWAVACPHCRLQFASLLPPAKSADKSAAREGHGLSPQAPCSQLASTSFVALHAERSAGSHSALLHMRATFFGLVCRLELASSLCRALTQRSACDSLLYCIKLAKEIRAQVDRNCPSGCVLSERLRAKLPSCRSPLTAQPLQLQAAPIEYLGDRRQLAPLAKVLNGGDGQHELQRRGWRPPALLLAQPRRARCCRPRFWAASPGPGRQKLLLLRLSDTASAAWRELGTPGRAGPRRRRLSEMPAEGGRTSSAGLSGCRNVYHRHCGLLDPAQTEGYPSGFFRCRNCCFRLAVGPLGAASDGRDGRMLRARGSAELAQRSGDSDNVYCYCGGPGNTAYGMLRASPANSISTWPACRTCRLDAAWAGFYAFLCACCNEFDPQPGTEFVHRLPLRWPDLVHMGLLNLAATSEGSGFHWARARHALAALRVATGCTSPTCVWPIWRLRVVQSLSSHTKRFQPVVMTTGDTLYRPICPLRPPPGDAPQPGSHLARCAAARSDLPPALLLDPRARPGGADPSPPPPPPRPPSPLLITIIRTRKLAKPFAKPEADSGSDSELSSAGSSAAICRQQQRAARRAAAEPAAPAPDHPASTSTSAAAAARGAKRVAADEDAEQAARQQSGGAAGSPQRSARQRRDASSWSRTATESCAKVRRAGILDSDSDEQSYHSADFNTSEDDSGDADFVVRRCWRLRRPSPVVEGRQRRGRGRPAPVAQHRRRQQQRLRLNSSDLDSVGYIEDDDDGRDDVDDERGRQIRRFYSWRCPSRRTSAAASGVPDDSSRGRSEAAAATAVPTSAAKVSPKCLWARPARGGSSTASRASAPSAQPSSSTCSLTTLPSPPIRSVADSAASVLSFIPARPATPVPPALGAAGAHRRPHQAVSLAARCNALMPPPRRCHRKLPAKLSELEARLDVACRSRQGSPRKLLIGQLMGTRERRLPDGKTTV</sequence>
<dbReference type="WBParaSite" id="maker-unitig_37630-snap-gene-0.2-mRNA-1">
    <property type="protein sequence ID" value="maker-unitig_37630-snap-gene-0.2-mRNA-1"/>
    <property type="gene ID" value="maker-unitig_37630-snap-gene-0.2"/>
</dbReference>
<reference evidence="3" key="1">
    <citation type="submission" date="2016-11" db="UniProtKB">
        <authorList>
            <consortium name="WormBaseParasite"/>
        </authorList>
    </citation>
    <scope>IDENTIFICATION</scope>
</reference>
<feature type="region of interest" description="Disordered" evidence="1">
    <location>
        <begin position="852"/>
        <end position="877"/>
    </location>
</feature>
<dbReference type="Proteomes" id="UP000095280">
    <property type="component" value="Unplaced"/>
</dbReference>
<dbReference type="Gene3D" id="3.90.980.20">
    <property type="match status" value="1"/>
</dbReference>
<evidence type="ECO:0000313" key="2">
    <source>
        <dbReference type="Proteomes" id="UP000095280"/>
    </source>
</evidence>
<feature type="region of interest" description="Disordered" evidence="1">
    <location>
        <begin position="627"/>
        <end position="764"/>
    </location>
</feature>
<keyword evidence="2" id="KW-1185">Reference proteome</keyword>
<feature type="region of interest" description="Disordered" evidence="1">
    <location>
        <begin position="589"/>
        <end position="615"/>
    </location>
</feature>
<name>A0A1I8FKD9_9PLAT</name>
<feature type="compositionally biased region" description="Low complexity" evidence="1">
    <location>
        <begin position="673"/>
        <end position="686"/>
    </location>
</feature>
<accession>A0A1I8FKD9</accession>
<dbReference type="AlphaFoldDB" id="A0A1I8FKD9"/>
<protein>
    <submittedName>
        <fullName evidence="3">CULT domain-containing protein</fullName>
    </submittedName>
</protein>
<feature type="compositionally biased region" description="Acidic residues" evidence="1">
    <location>
        <begin position="821"/>
        <end position="833"/>
    </location>
</feature>
<evidence type="ECO:0000313" key="3">
    <source>
        <dbReference type="WBParaSite" id="maker-unitig_37630-snap-gene-0.2-mRNA-1"/>
    </source>
</evidence>
<proteinExistence type="predicted"/>
<evidence type="ECO:0000256" key="1">
    <source>
        <dbReference type="SAM" id="MobiDB-lite"/>
    </source>
</evidence>
<feature type="region of interest" description="Disordered" evidence="1">
    <location>
        <begin position="782"/>
        <end position="833"/>
    </location>
</feature>
<organism evidence="2 3">
    <name type="scientific">Macrostomum lignano</name>
    <dbReference type="NCBI Taxonomy" id="282301"/>
    <lineage>
        <taxon>Eukaryota</taxon>
        <taxon>Metazoa</taxon>
        <taxon>Spiralia</taxon>
        <taxon>Lophotrochozoa</taxon>
        <taxon>Platyhelminthes</taxon>
        <taxon>Rhabditophora</taxon>
        <taxon>Macrostomorpha</taxon>
        <taxon>Macrostomida</taxon>
        <taxon>Macrostomidae</taxon>
        <taxon>Macrostomum</taxon>
    </lineage>
</organism>
<feature type="compositionally biased region" description="Pro residues" evidence="1">
    <location>
        <begin position="602"/>
        <end position="614"/>
    </location>
</feature>
<feature type="compositionally biased region" description="Low complexity" evidence="1">
    <location>
        <begin position="635"/>
        <end position="657"/>
    </location>
</feature>
<feature type="region of interest" description="Disordered" evidence="1">
    <location>
        <begin position="313"/>
        <end position="338"/>
    </location>
</feature>
<feature type="region of interest" description="Disordered" evidence="1">
    <location>
        <begin position="892"/>
        <end position="919"/>
    </location>
</feature>
<feature type="compositionally biased region" description="Low complexity" evidence="1">
    <location>
        <begin position="589"/>
        <end position="601"/>
    </location>
</feature>
<feature type="compositionally biased region" description="Low complexity" evidence="1">
    <location>
        <begin position="700"/>
        <end position="715"/>
    </location>
</feature>